<sequence length="80" mass="9307">MIVPIRRLQSLSSFYFSRDGLRGLPCRKYGSITVNGRIGRTRTEVRTYDHQIGFFRNRRSVRAKRSDPISIPEHRVAAND</sequence>
<dbReference type="AlphaFoldDB" id="A0A1H8BIF0"/>
<name>A0A1H8BIF0_9BACL</name>
<gene>
    <name evidence="1" type="ORF">SAMN05444955_102202</name>
</gene>
<keyword evidence="2" id="KW-1185">Reference proteome</keyword>
<dbReference type="STRING" id="1173111.SAMN05444955_102202"/>
<evidence type="ECO:0000313" key="2">
    <source>
        <dbReference type="Proteomes" id="UP000199695"/>
    </source>
</evidence>
<protein>
    <submittedName>
        <fullName evidence="1">Uncharacterized protein</fullName>
    </submittedName>
</protein>
<reference evidence="1 2" key="1">
    <citation type="submission" date="2016-10" db="EMBL/GenBank/DDBJ databases">
        <authorList>
            <person name="de Groot N.N."/>
        </authorList>
    </citation>
    <scope>NUCLEOTIDE SEQUENCE [LARGE SCALE GENOMIC DNA]</scope>
    <source>
        <strain evidence="1 2">DSM 46701</strain>
    </source>
</reference>
<accession>A0A1H8BIF0</accession>
<proteinExistence type="predicted"/>
<dbReference type="EMBL" id="FOCQ01000002">
    <property type="protein sequence ID" value="SEM82592.1"/>
    <property type="molecule type" value="Genomic_DNA"/>
</dbReference>
<evidence type="ECO:0000313" key="1">
    <source>
        <dbReference type="EMBL" id="SEM82592.1"/>
    </source>
</evidence>
<organism evidence="1 2">
    <name type="scientific">Lihuaxuella thermophila</name>
    <dbReference type="NCBI Taxonomy" id="1173111"/>
    <lineage>
        <taxon>Bacteria</taxon>
        <taxon>Bacillati</taxon>
        <taxon>Bacillota</taxon>
        <taxon>Bacilli</taxon>
        <taxon>Bacillales</taxon>
        <taxon>Thermoactinomycetaceae</taxon>
        <taxon>Lihuaxuella</taxon>
    </lineage>
</organism>
<dbReference type="Proteomes" id="UP000199695">
    <property type="component" value="Unassembled WGS sequence"/>
</dbReference>